<dbReference type="PROSITE" id="PS50853">
    <property type="entry name" value="FN3"/>
    <property type="match status" value="1"/>
</dbReference>
<dbReference type="Proteomes" id="UP000030742">
    <property type="component" value="Unassembled WGS sequence"/>
</dbReference>
<dbReference type="OrthoDB" id="65481at2759"/>
<dbReference type="STRING" id="77166.U4UIC6"/>
<dbReference type="AlphaFoldDB" id="U4UIC6"/>
<protein>
    <recommendedName>
        <fullName evidence="2">Fibronectin type-III domain-containing protein</fullName>
    </recommendedName>
</protein>
<name>U4UIC6_DENPD</name>
<evidence type="ECO:0000259" key="2">
    <source>
        <dbReference type="PROSITE" id="PS50853"/>
    </source>
</evidence>
<dbReference type="EMBL" id="KB632184">
    <property type="protein sequence ID" value="ERL89650.1"/>
    <property type="molecule type" value="Genomic_DNA"/>
</dbReference>
<dbReference type="CDD" id="cd00063">
    <property type="entry name" value="FN3"/>
    <property type="match status" value="1"/>
</dbReference>
<dbReference type="SUPFAM" id="SSF63825">
    <property type="entry name" value="YWTD domain"/>
    <property type="match status" value="1"/>
</dbReference>
<organism evidence="3 4">
    <name type="scientific">Dendroctonus ponderosae</name>
    <name type="common">Mountain pine beetle</name>
    <dbReference type="NCBI Taxonomy" id="77166"/>
    <lineage>
        <taxon>Eukaryota</taxon>
        <taxon>Metazoa</taxon>
        <taxon>Ecdysozoa</taxon>
        <taxon>Arthropoda</taxon>
        <taxon>Hexapoda</taxon>
        <taxon>Insecta</taxon>
        <taxon>Pterygota</taxon>
        <taxon>Neoptera</taxon>
        <taxon>Endopterygota</taxon>
        <taxon>Coleoptera</taxon>
        <taxon>Polyphaga</taxon>
        <taxon>Cucujiformia</taxon>
        <taxon>Curculionidae</taxon>
        <taxon>Scolytinae</taxon>
        <taxon>Dendroctonus</taxon>
    </lineage>
</organism>
<feature type="region of interest" description="Disordered" evidence="1">
    <location>
        <begin position="312"/>
        <end position="349"/>
    </location>
</feature>
<dbReference type="InterPro" id="IPR036116">
    <property type="entry name" value="FN3_sf"/>
</dbReference>
<gene>
    <name evidence="3" type="ORF">D910_07015</name>
</gene>
<dbReference type="InterPro" id="IPR013783">
    <property type="entry name" value="Ig-like_fold"/>
</dbReference>
<evidence type="ECO:0000313" key="4">
    <source>
        <dbReference type="Proteomes" id="UP000030742"/>
    </source>
</evidence>
<feature type="domain" description="Fibronectin type-III" evidence="2">
    <location>
        <begin position="1"/>
        <end position="51"/>
    </location>
</feature>
<evidence type="ECO:0000256" key="1">
    <source>
        <dbReference type="SAM" id="MobiDB-lite"/>
    </source>
</evidence>
<dbReference type="Gene3D" id="2.60.40.10">
    <property type="entry name" value="Immunoglobulins"/>
    <property type="match status" value="1"/>
</dbReference>
<dbReference type="InterPro" id="IPR011042">
    <property type="entry name" value="6-blade_b-propeller_TolB-like"/>
</dbReference>
<dbReference type="InterPro" id="IPR003961">
    <property type="entry name" value="FN3_dom"/>
</dbReference>
<dbReference type="SUPFAM" id="SSF49265">
    <property type="entry name" value="Fibronectin type III"/>
    <property type="match status" value="1"/>
</dbReference>
<proteinExistence type="predicted"/>
<feature type="region of interest" description="Disordered" evidence="1">
    <location>
        <begin position="234"/>
        <end position="264"/>
    </location>
</feature>
<evidence type="ECO:0000313" key="3">
    <source>
        <dbReference type="EMBL" id="ERL89650.1"/>
    </source>
</evidence>
<accession>U4UIC6</accession>
<dbReference type="Gene3D" id="2.120.10.30">
    <property type="entry name" value="TolB, C-terminal domain"/>
    <property type="match status" value="1"/>
</dbReference>
<sequence length="369" mass="40299">MVFPQDVDSTHNFYLYSNLRPNVNYTVTAQMRNSVGVGPSASVEVLTPKEQPAAENEQLVLILGTQHGIFELKSLFADSVHLFHSDETAIEGIGIHIEKQLLFVSDVRGSVWRLPIEQETKNKTEILSPDQLDFFPLDISVDWINNQLYIMQSGRQRADGGVCGPSKTPSQFRGGPLQRLLVLECPGHGPGRHLPAGHCGHQQRRQARDEGAADLCAPQLGSLCGQLPELHLVGGRSEPEHHAGGGAGRVPKPPSWARQSGVEHSRQCGAAHDVPCAVPGHGLPFVLLDGRHYRLQRGIPWCAEEVLPEQDLASGQDAVQEDPRQYAHQAAAAPTSESAHPCPGSFRQDWRQSQVVAAPSLRHPRQAPT</sequence>
<reference evidence="3 4" key="1">
    <citation type="journal article" date="2013" name="Genome Biol.">
        <title>Draft genome of the mountain pine beetle, Dendroctonus ponderosae Hopkins, a major forest pest.</title>
        <authorList>
            <person name="Keeling C.I."/>
            <person name="Yuen M.M."/>
            <person name="Liao N.Y."/>
            <person name="Docking T.R."/>
            <person name="Chan S.K."/>
            <person name="Taylor G.A."/>
            <person name="Palmquist D.L."/>
            <person name="Jackman S.D."/>
            <person name="Nguyen A."/>
            <person name="Li M."/>
            <person name="Henderson H."/>
            <person name="Janes J.K."/>
            <person name="Zhao Y."/>
            <person name="Pandoh P."/>
            <person name="Moore R."/>
            <person name="Sperling F.A."/>
            <person name="Huber D.P."/>
            <person name="Birol I."/>
            <person name="Jones S.J."/>
            <person name="Bohlmann J."/>
        </authorList>
    </citation>
    <scope>NUCLEOTIDE SEQUENCE</scope>
</reference>